<organism evidence="3 4">
    <name type="scientific">Aphanomyces stellatus</name>
    <dbReference type="NCBI Taxonomy" id="120398"/>
    <lineage>
        <taxon>Eukaryota</taxon>
        <taxon>Sar</taxon>
        <taxon>Stramenopiles</taxon>
        <taxon>Oomycota</taxon>
        <taxon>Saprolegniomycetes</taxon>
        <taxon>Saprolegniales</taxon>
        <taxon>Verrucalvaceae</taxon>
        <taxon>Aphanomyces</taxon>
    </lineage>
</organism>
<dbReference type="EMBL" id="VJMH01000014">
    <property type="protein sequence ID" value="KAF0720426.1"/>
    <property type="molecule type" value="Genomic_DNA"/>
</dbReference>
<sequence>MHFRNSFSILDEHRRTIVLLANYRDSNRCAETLNSLFSQAARPDLLSVSIFDQVYPHERRCMDVYCANVGESTCRRAQVVRRTDMLDAAAATGPTLARHETERGIDLNIDTFALSIDSHLVFTSHWDMELKRQWDGLANPRAILTTYPKSTEHQFNVAKIFTDWIGLGKFTRFCIFVFWGVDLMGLSSSGTTSVMCYARIETDDADAMVQFSATAEMFFIWTPRRIAQFAGGFNFGTAAAALAVRNDPLTPFLFHGEEYSKAARLFTHGYDTYAPTVDIVYHWYESRPVIWERDWPERYVVSQRSKRRVRAMLGLPTSSNDWDPTNVSQFGLGKVRSFDAFVAFSGIDPRGPKLEPENSQQFDSCKYHRHGP</sequence>
<proteinExistence type="predicted"/>
<evidence type="ECO:0000313" key="4">
    <source>
        <dbReference type="Proteomes" id="UP000332933"/>
    </source>
</evidence>
<feature type="region of interest" description="Disordered" evidence="1">
    <location>
        <begin position="351"/>
        <end position="372"/>
    </location>
</feature>
<protein>
    <submittedName>
        <fullName evidence="3">Aste57867_303 protein</fullName>
    </submittedName>
</protein>
<reference evidence="3 4" key="1">
    <citation type="submission" date="2019-03" db="EMBL/GenBank/DDBJ databases">
        <authorList>
            <person name="Gaulin E."/>
            <person name="Dumas B."/>
        </authorList>
    </citation>
    <scope>NUCLEOTIDE SEQUENCE [LARGE SCALE GENOMIC DNA]</scope>
    <source>
        <strain evidence="3">CBS 568.67</strain>
    </source>
</reference>
<dbReference type="AlphaFoldDB" id="A0A485K4S3"/>
<dbReference type="PANTHER" id="PTHR34496:SF6">
    <property type="entry name" value="GLYCOSYLTRANSFERASE 2-LIKE DOMAIN-CONTAINING PROTEIN"/>
    <property type="match status" value="1"/>
</dbReference>
<dbReference type="EMBL" id="CAADRA010000014">
    <property type="protein sequence ID" value="VFT77529.1"/>
    <property type="molecule type" value="Genomic_DNA"/>
</dbReference>
<keyword evidence="4" id="KW-1185">Reference proteome</keyword>
<dbReference type="OrthoDB" id="76265at2759"/>
<dbReference type="Proteomes" id="UP000332933">
    <property type="component" value="Unassembled WGS sequence"/>
</dbReference>
<gene>
    <name evidence="3" type="primary">Aste57867_303</name>
    <name evidence="2" type="ORF">As57867_000303</name>
    <name evidence="3" type="ORF">ASTE57867_303</name>
</gene>
<accession>A0A485K4S3</accession>
<name>A0A485K4S3_9STRA</name>
<evidence type="ECO:0000256" key="1">
    <source>
        <dbReference type="SAM" id="MobiDB-lite"/>
    </source>
</evidence>
<evidence type="ECO:0000313" key="3">
    <source>
        <dbReference type="EMBL" id="VFT77529.1"/>
    </source>
</evidence>
<reference evidence="2" key="2">
    <citation type="submission" date="2019-06" db="EMBL/GenBank/DDBJ databases">
        <title>Genomics analysis of Aphanomyces spp. identifies a new class of oomycete effector associated with host adaptation.</title>
        <authorList>
            <person name="Gaulin E."/>
        </authorList>
    </citation>
    <scope>NUCLEOTIDE SEQUENCE</scope>
    <source>
        <strain evidence="2">CBS 578.67</strain>
    </source>
</reference>
<dbReference type="InterPro" id="IPR021067">
    <property type="entry name" value="Glycosyltransferase"/>
</dbReference>
<dbReference type="PANTHER" id="PTHR34496">
    <property type="entry name" value="GLCNAC TRANSFERASE-RELATED"/>
    <property type="match status" value="1"/>
</dbReference>
<dbReference type="Pfam" id="PF11397">
    <property type="entry name" value="GlcNAc"/>
    <property type="match status" value="2"/>
</dbReference>
<evidence type="ECO:0000313" key="2">
    <source>
        <dbReference type="EMBL" id="KAF0720426.1"/>
    </source>
</evidence>